<gene>
    <name evidence="1" type="ORF">ACFFH7_09030</name>
</gene>
<comment type="caution">
    <text evidence="1">The sequence shown here is derived from an EMBL/GenBank/DDBJ whole genome shotgun (WGS) entry which is preliminary data.</text>
</comment>
<evidence type="ECO:0000313" key="2">
    <source>
        <dbReference type="Proteomes" id="UP001589810"/>
    </source>
</evidence>
<dbReference type="Gene3D" id="3.20.20.30">
    <property type="entry name" value="Luciferase-like domain"/>
    <property type="match status" value="1"/>
</dbReference>
<dbReference type="EMBL" id="JBHLUD010000002">
    <property type="protein sequence ID" value="MFC0541623.1"/>
    <property type="molecule type" value="Genomic_DNA"/>
</dbReference>
<sequence>MTAPVVRLGLVVRGSEDEAWLAAYQRLPLNRADRMLRTMARTAADVRWLAGVDARTHRLGHYLVGDPMIVARELAAYARAGCRVVIVDADCADAVVLSSILATPERVP</sequence>
<dbReference type="SUPFAM" id="SSF51679">
    <property type="entry name" value="Bacterial luciferase-like"/>
    <property type="match status" value="1"/>
</dbReference>
<reference evidence="1 2" key="1">
    <citation type="submission" date="2024-09" db="EMBL/GenBank/DDBJ databases">
        <authorList>
            <person name="Sun Q."/>
            <person name="Mori K."/>
        </authorList>
    </citation>
    <scope>NUCLEOTIDE SEQUENCE [LARGE SCALE GENOMIC DNA]</scope>
    <source>
        <strain evidence="1 2">TBRC 1432</strain>
    </source>
</reference>
<dbReference type="InterPro" id="IPR036661">
    <property type="entry name" value="Luciferase-like_sf"/>
</dbReference>
<dbReference type="RefSeq" id="WP_273942348.1">
    <property type="nucleotide sequence ID" value="NZ_CP097263.1"/>
</dbReference>
<protein>
    <submittedName>
        <fullName evidence="1">Uncharacterized protein</fullName>
    </submittedName>
</protein>
<accession>A0ABV6MMW8</accession>
<keyword evidence="2" id="KW-1185">Reference proteome</keyword>
<proteinExistence type="predicted"/>
<name>A0ABV6MMW8_9PSEU</name>
<organism evidence="1 2">
    <name type="scientific">Kutzneria chonburiensis</name>
    <dbReference type="NCBI Taxonomy" id="1483604"/>
    <lineage>
        <taxon>Bacteria</taxon>
        <taxon>Bacillati</taxon>
        <taxon>Actinomycetota</taxon>
        <taxon>Actinomycetes</taxon>
        <taxon>Pseudonocardiales</taxon>
        <taxon>Pseudonocardiaceae</taxon>
        <taxon>Kutzneria</taxon>
    </lineage>
</organism>
<evidence type="ECO:0000313" key="1">
    <source>
        <dbReference type="EMBL" id="MFC0541623.1"/>
    </source>
</evidence>
<dbReference type="Proteomes" id="UP001589810">
    <property type="component" value="Unassembled WGS sequence"/>
</dbReference>